<gene>
    <name evidence="1" type="ORF">E1757_10980</name>
</gene>
<evidence type="ECO:0000313" key="1">
    <source>
        <dbReference type="EMBL" id="TDF98029.1"/>
    </source>
</evidence>
<dbReference type="AlphaFoldDB" id="A0A4R5KQK1"/>
<evidence type="ECO:0000313" key="2">
    <source>
        <dbReference type="Proteomes" id="UP000295636"/>
    </source>
</evidence>
<proteinExistence type="predicted"/>
<dbReference type="GO" id="GO:0030246">
    <property type="term" value="F:carbohydrate binding"/>
    <property type="evidence" value="ECO:0007669"/>
    <property type="project" value="InterPro"/>
</dbReference>
<dbReference type="EMBL" id="SMRT01000004">
    <property type="protein sequence ID" value="TDF98029.1"/>
    <property type="molecule type" value="Genomic_DNA"/>
</dbReference>
<reference evidence="1 2" key="1">
    <citation type="submission" date="2019-03" db="EMBL/GenBank/DDBJ databases">
        <title>This is whole genome sequence of Paenibacillus sp MS74 strain.</title>
        <authorList>
            <person name="Trinh H.N."/>
        </authorList>
    </citation>
    <scope>NUCLEOTIDE SEQUENCE [LARGE SCALE GENOMIC DNA]</scope>
    <source>
        <strain evidence="1 2">MS74</strain>
    </source>
</reference>
<dbReference type="InterPro" id="IPR011013">
    <property type="entry name" value="Gal_mutarotase_sf_dom"/>
</dbReference>
<keyword evidence="2" id="KW-1185">Reference proteome</keyword>
<dbReference type="GO" id="GO:0005975">
    <property type="term" value="P:carbohydrate metabolic process"/>
    <property type="evidence" value="ECO:0007669"/>
    <property type="project" value="InterPro"/>
</dbReference>
<protein>
    <submittedName>
        <fullName evidence="1">DUF4432 family protein</fullName>
    </submittedName>
</protein>
<dbReference type="OrthoDB" id="2528227at2"/>
<dbReference type="GO" id="GO:0003824">
    <property type="term" value="F:catalytic activity"/>
    <property type="evidence" value="ECO:0007669"/>
    <property type="project" value="InterPro"/>
</dbReference>
<name>A0A4R5KQK1_9BACL</name>
<sequence>MMSNRFECTVQESVASGVQTVTLENALLRVRILTGKGADIYELIYKPLDIDFLLKTNNGLAAFERRNLAKRRLTHYSELFTGGWQDCLPHRAKYLELDITQDTGGIAATVPWKYEILPAADSASVRCFVQLQDIPFLIEKTFTVKQGDPQLYIDQRILNTGTAPVQFSWTQHAAFGGQFLDEHVSIEFPDCVAFHARHYDSSYKNDFSRFEEPPERIALPDGTCRNLREVLPRGTNEHIFTVLKHIREPWAKLINRHKKVGVQLHWELDAFPFIRYWSYNADEMYTVGIEPSNDAFANFDHSLQHGTYRELKPEQQYGTRYGCTLFETD</sequence>
<dbReference type="Proteomes" id="UP000295636">
    <property type="component" value="Unassembled WGS sequence"/>
</dbReference>
<dbReference type="Gene3D" id="2.70.98.10">
    <property type="match status" value="1"/>
</dbReference>
<accession>A0A4R5KQK1</accession>
<comment type="caution">
    <text evidence="1">The sequence shown here is derived from an EMBL/GenBank/DDBJ whole genome shotgun (WGS) entry which is preliminary data.</text>
</comment>
<dbReference type="InterPro" id="IPR027839">
    <property type="entry name" value="DUF4432"/>
</dbReference>
<dbReference type="SUPFAM" id="SSF74650">
    <property type="entry name" value="Galactose mutarotase-like"/>
    <property type="match status" value="1"/>
</dbReference>
<dbReference type="InterPro" id="IPR014718">
    <property type="entry name" value="GH-type_carb-bd"/>
</dbReference>
<dbReference type="Pfam" id="PF14486">
    <property type="entry name" value="DUF4432"/>
    <property type="match status" value="1"/>
</dbReference>
<organism evidence="1 2">
    <name type="scientific">Paenibacillus piri</name>
    <dbReference type="NCBI Taxonomy" id="2547395"/>
    <lineage>
        <taxon>Bacteria</taxon>
        <taxon>Bacillati</taxon>
        <taxon>Bacillota</taxon>
        <taxon>Bacilli</taxon>
        <taxon>Bacillales</taxon>
        <taxon>Paenibacillaceae</taxon>
        <taxon>Paenibacillus</taxon>
    </lineage>
</organism>